<feature type="domain" description="Beta-lactamase-related" evidence="1">
    <location>
        <begin position="67"/>
        <end position="401"/>
    </location>
</feature>
<dbReference type="Gene3D" id="3.40.710.10">
    <property type="entry name" value="DD-peptidase/beta-lactamase superfamily"/>
    <property type="match status" value="1"/>
</dbReference>
<dbReference type="InterPro" id="IPR012338">
    <property type="entry name" value="Beta-lactam/transpept-like"/>
</dbReference>
<dbReference type="Proteomes" id="UP000003835">
    <property type="component" value="Unassembled WGS sequence"/>
</dbReference>
<dbReference type="HOGENOM" id="CLU_020027_2_3_3"/>
<evidence type="ECO:0000259" key="1">
    <source>
        <dbReference type="Pfam" id="PF00144"/>
    </source>
</evidence>
<accession>B4W310</accession>
<dbReference type="SUPFAM" id="SSF56601">
    <property type="entry name" value="beta-lactamase/transpeptidase-like"/>
    <property type="match status" value="1"/>
</dbReference>
<dbReference type="RefSeq" id="WP_006105718.1">
    <property type="nucleotide sequence ID" value="NZ_DS989873.1"/>
</dbReference>
<reference evidence="2 3" key="1">
    <citation type="submission" date="2008-07" db="EMBL/GenBank/DDBJ databases">
        <authorList>
            <person name="Tandeau de Marsac N."/>
            <person name="Ferriera S."/>
            <person name="Johnson J."/>
            <person name="Kravitz S."/>
            <person name="Beeson K."/>
            <person name="Sutton G."/>
            <person name="Rogers Y.-H."/>
            <person name="Friedman R."/>
            <person name="Frazier M."/>
            <person name="Venter J.C."/>
        </authorList>
    </citation>
    <scope>NUCLEOTIDE SEQUENCE [LARGE SCALE GENOMIC DNA]</scope>
    <source>
        <strain evidence="2 3">PCC 7420</strain>
    </source>
</reference>
<sequence length="422" mass="45730">MSLPMLRRKGRFWRGQQMDSRRCPRFLKKRRLTQPLLWLVVLCVGAFLLTAQSGTMAATDDLNQAVQAVLEDAQQQYGFPGATAAYVLPDGTVGVAATGVADLEAGTPMTGRSRMLAASIGKTFVGATAIALDQENVLDLDAPIAQWLSEKAWFSRLPNHQNITLRQLLTHSSGLPDHVYSESFAAAVSQHWQEPGNPFPPESLIEFVLDQPPLFAAGACWAYTDTGYILAGLVIEAATGRDYYDELQDRFLHPLELTQTSPSNRRCLPDLAAGYMAIDNPFGLPSKTTTADGVLAWHPGFEWTGGGLVSTSADLARWGAALFGGNAMSGSYLNDLLNAVSISPDGDIQYGSGVGIYRTSPFGPIYGHGGWIPGYSSSLRYYPDHDVAIAFQINTDIGIVDDTTPVVQDIEQRLIETVLSVE</sequence>
<proteinExistence type="predicted"/>
<dbReference type="AlphaFoldDB" id="B4W310"/>
<dbReference type="PANTHER" id="PTHR46825:SF7">
    <property type="entry name" value="D-ALANYL-D-ALANINE CARBOXYPEPTIDASE"/>
    <property type="match status" value="1"/>
</dbReference>
<evidence type="ECO:0000313" key="3">
    <source>
        <dbReference type="Proteomes" id="UP000003835"/>
    </source>
</evidence>
<dbReference type="STRING" id="118168.MC7420_1580"/>
<dbReference type="Pfam" id="PF00144">
    <property type="entry name" value="Beta-lactamase"/>
    <property type="match status" value="1"/>
</dbReference>
<keyword evidence="3" id="KW-1185">Reference proteome</keyword>
<dbReference type="eggNOG" id="COG1680">
    <property type="taxonomic scope" value="Bacteria"/>
</dbReference>
<dbReference type="PANTHER" id="PTHR46825">
    <property type="entry name" value="D-ALANYL-D-ALANINE-CARBOXYPEPTIDASE/ENDOPEPTIDASE AMPH"/>
    <property type="match status" value="1"/>
</dbReference>
<dbReference type="InterPro" id="IPR001466">
    <property type="entry name" value="Beta-lactam-related"/>
</dbReference>
<dbReference type="InterPro" id="IPR050491">
    <property type="entry name" value="AmpC-like"/>
</dbReference>
<protein>
    <submittedName>
        <fullName evidence="2">Beta-lactamase</fullName>
    </submittedName>
</protein>
<name>B4W310_9CYAN</name>
<dbReference type="OrthoDB" id="446699at2"/>
<organism evidence="2 3">
    <name type="scientific">Coleofasciculus chthonoplastes PCC 7420</name>
    <dbReference type="NCBI Taxonomy" id="118168"/>
    <lineage>
        <taxon>Bacteria</taxon>
        <taxon>Bacillati</taxon>
        <taxon>Cyanobacteriota</taxon>
        <taxon>Cyanophyceae</taxon>
        <taxon>Coleofasciculales</taxon>
        <taxon>Coleofasciculaceae</taxon>
        <taxon>Coleofasciculus</taxon>
    </lineage>
</organism>
<dbReference type="EMBL" id="DS989873">
    <property type="protein sequence ID" value="EDX71366.1"/>
    <property type="molecule type" value="Genomic_DNA"/>
</dbReference>
<gene>
    <name evidence="2" type="ORF">MC7420_1580</name>
</gene>
<evidence type="ECO:0000313" key="2">
    <source>
        <dbReference type="EMBL" id="EDX71366.1"/>
    </source>
</evidence>